<accession>A0A3N4EBH1</accession>
<evidence type="ECO:0008006" key="6">
    <source>
        <dbReference type="Google" id="ProtNLM"/>
    </source>
</evidence>
<gene>
    <name evidence="3" type="ORF">EGC77_01170</name>
    <name evidence="2" type="ORF">EGC80_17540</name>
</gene>
<keyword evidence="1" id="KW-0472">Membrane</keyword>
<evidence type="ECO:0000313" key="5">
    <source>
        <dbReference type="Proteomes" id="UP000278855"/>
    </source>
</evidence>
<dbReference type="AlphaFoldDB" id="A0A3N4EBH1"/>
<evidence type="ECO:0000313" key="3">
    <source>
        <dbReference type="EMBL" id="RPA34328.1"/>
    </source>
</evidence>
<organism evidence="3 5">
    <name type="scientific">Shewanella psychromarinicola</name>
    <dbReference type="NCBI Taxonomy" id="2487742"/>
    <lineage>
        <taxon>Bacteria</taxon>
        <taxon>Pseudomonadati</taxon>
        <taxon>Pseudomonadota</taxon>
        <taxon>Gammaproteobacteria</taxon>
        <taxon>Alteromonadales</taxon>
        <taxon>Shewanellaceae</taxon>
        <taxon>Shewanella</taxon>
    </lineage>
</organism>
<evidence type="ECO:0000256" key="1">
    <source>
        <dbReference type="SAM" id="Phobius"/>
    </source>
</evidence>
<evidence type="ECO:0000313" key="2">
    <source>
        <dbReference type="EMBL" id="AZG36481.1"/>
    </source>
</evidence>
<proteinExistence type="predicted"/>
<evidence type="ECO:0000313" key="4">
    <source>
        <dbReference type="Proteomes" id="UP000273778"/>
    </source>
</evidence>
<dbReference type="Proteomes" id="UP000278855">
    <property type="component" value="Unassembled WGS sequence"/>
</dbReference>
<dbReference type="Proteomes" id="UP000273778">
    <property type="component" value="Chromosome"/>
</dbReference>
<protein>
    <recommendedName>
        <fullName evidence="6">3-phosphoshikimate 1-carboxyvinyltransferase</fullName>
    </recommendedName>
</protein>
<keyword evidence="4" id="KW-1185">Reference proteome</keyword>
<dbReference type="KEGG" id="spsr:EGC80_17540"/>
<dbReference type="OrthoDB" id="6264467at2"/>
<reference evidence="5" key="2">
    <citation type="submission" date="2018-11" db="EMBL/GenBank/DDBJ databases">
        <title>Shewanella sp. R106.</title>
        <authorList>
            <person name="Hwang Y.J."/>
            <person name="Hwang C.Y."/>
        </authorList>
    </citation>
    <scope>NUCLEOTIDE SEQUENCE [LARGE SCALE GENOMIC DNA]</scope>
    <source>
        <strain evidence="5">R106</strain>
    </source>
</reference>
<sequence length="150" mass="17216">MTQRQASEQDDPLAPNKKDIRQDPLIAKLLGRLPAQLVQSYTDKQLEGIKGALGPNTWGSHFIDNRGTFKFPFIKWRFYYVFLLGRNKRAYTRREKNASLAIMVMLVFTVIFASMLLGLLVLYIIKSALGIDLFSDTSLGIWDQFKQWLG</sequence>
<dbReference type="EMBL" id="RKKB01000001">
    <property type="protein sequence ID" value="RPA34328.1"/>
    <property type="molecule type" value="Genomic_DNA"/>
</dbReference>
<keyword evidence="1" id="KW-0812">Transmembrane</keyword>
<feature type="transmembrane region" description="Helical" evidence="1">
    <location>
        <begin position="98"/>
        <end position="125"/>
    </location>
</feature>
<reference evidence="3" key="3">
    <citation type="submission" date="2018-11" db="EMBL/GenBank/DDBJ databases">
        <authorList>
            <person name="Hwang Y.J."/>
            <person name="Hwang C.Y."/>
        </authorList>
    </citation>
    <scope>NUCLEOTIDE SEQUENCE</scope>
    <source>
        <strain evidence="3">R106</strain>
    </source>
</reference>
<dbReference type="RefSeq" id="WP_124011587.1">
    <property type="nucleotide sequence ID" value="NZ_CP034073.1"/>
</dbReference>
<name>A0A3N4EBH1_9GAMM</name>
<keyword evidence="1" id="KW-1133">Transmembrane helix</keyword>
<reference evidence="2 4" key="1">
    <citation type="submission" date="2018-11" db="EMBL/GenBank/DDBJ databases">
        <title>Shewanella sp. M2.</title>
        <authorList>
            <person name="Hwang Y.J."/>
            <person name="Hwang C.Y."/>
        </authorList>
    </citation>
    <scope>NUCLEOTIDE SEQUENCE [LARGE SCALE GENOMIC DNA]</scope>
    <source>
        <strain evidence="2 4">M2</strain>
    </source>
</reference>
<dbReference type="EMBL" id="CP034073">
    <property type="protein sequence ID" value="AZG36481.1"/>
    <property type="molecule type" value="Genomic_DNA"/>
</dbReference>